<feature type="domain" description="ABC transporter" evidence="4">
    <location>
        <begin position="3"/>
        <end position="216"/>
    </location>
</feature>
<dbReference type="PANTHER" id="PTHR42939:SF1">
    <property type="entry name" value="ABC TRANSPORTER ATP-BINDING PROTEIN ALBC-RELATED"/>
    <property type="match status" value="1"/>
</dbReference>
<dbReference type="InterPro" id="IPR003439">
    <property type="entry name" value="ABC_transporter-like_ATP-bd"/>
</dbReference>
<dbReference type="Pfam" id="PF00005">
    <property type="entry name" value="ABC_tran"/>
    <property type="match status" value="1"/>
</dbReference>
<evidence type="ECO:0000256" key="2">
    <source>
        <dbReference type="ARBA" id="ARBA00022741"/>
    </source>
</evidence>
<name>A9KCV0_COXBN</name>
<dbReference type="PANTHER" id="PTHR42939">
    <property type="entry name" value="ABC TRANSPORTER ATP-BINDING PROTEIN ALBC-RELATED"/>
    <property type="match status" value="1"/>
</dbReference>
<dbReference type="KEGG" id="cbd:CBUD_1556"/>
<evidence type="ECO:0000313" key="5">
    <source>
        <dbReference type="EMBL" id="ABS76603.1"/>
    </source>
</evidence>
<dbReference type="InterPro" id="IPR003593">
    <property type="entry name" value="AAA+_ATPase"/>
</dbReference>
<dbReference type="HOGENOM" id="CLU_000604_1_22_6"/>
<dbReference type="Gene3D" id="3.40.50.300">
    <property type="entry name" value="P-loop containing nucleotide triphosphate hydrolases"/>
    <property type="match status" value="1"/>
</dbReference>
<accession>A9KCV0</accession>
<gene>
    <name evidence="5" type="ordered locus">CBUD_1556</name>
</gene>
<keyword evidence="3 5" id="KW-0067">ATP-binding</keyword>
<dbReference type="EMBL" id="CP000733">
    <property type="protein sequence ID" value="ABS76603.1"/>
    <property type="molecule type" value="Genomic_DNA"/>
</dbReference>
<dbReference type="RefSeq" id="WP_011997148.1">
    <property type="nucleotide sequence ID" value="NC_009727.1"/>
</dbReference>
<dbReference type="Proteomes" id="UP000008555">
    <property type="component" value="Chromosome"/>
</dbReference>
<dbReference type="AlphaFoldDB" id="A9KCV0"/>
<sequence length="216" mass="24078">MELTIRNLSKAYSGRQIFNRLSFTFECGVNYLVAPNGTGKSTLLKLIADIEKKDRGEILFNGFSKKFSDYGSYVPDKITMYPFITGQEFLNIVNSAKGSSKEEPLLSDLLKCFNISQYLGVTFSKMSLGTQKKFFLMAGLVGDFSCLLMDEPSNAIDKQSIDTVIACLNEISKDKMILIATHDQYLQSQLPGSVFELNSKFLVLRCESRSSSNGAF</sequence>
<protein>
    <submittedName>
        <fullName evidence="5">ABC transporter ATP-binding protein</fullName>
    </submittedName>
</protein>
<evidence type="ECO:0000256" key="1">
    <source>
        <dbReference type="ARBA" id="ARBA00022448"/>
    </source>
</evidence>
<dbReference type="InterPro" id="IPR027417">
    <property type="entry name" value="P-loop_NTPase"/>
</dbReference>
<dbReference type="InterPro" id="IPR051782">
    <property type="entry name" value="ABC_Transporter_VariousFunc"/>
</dbReference>
<dbReference type="PROSITE" id="PS50893">
    <property type="entry name" value="ABC_TRANSPORTER_2"/>
    <property type="match status" value="1"/>
</dbReference>
<keyword evidence="1" id="KW-0813">Transport</keyword>
<organism evidence="5 6">
    <name type="scientific">Coxiella burnetii (strain Dugway 5J108-111)</name>
    <dbReference type="NCBI Taxonomy" id="434922"/>
    <lineage>
        <taxon>Bacteria</taxon>
        <taxon>Pseudomonadati</taxon>
        <taxon>Pseudomonadota</taxon>
        <taxon>Gammaproteobacteria</taxon>
        <taxon>Legionellales</taxon>
        <taxon>Coxiellaceae</taxon>
        <taxon>Coxiella</taxon>
    </lineage>
</organism>
<evidence type="ECO:0000259" key="4">
    <source>
        <dbReference type="PROSITE" id="PS50893"/>
    </source>
</evidence>
<dbReference type="SMART" id="SM00382">
    <property type="entry name" value="AAA"/>
    <property type="match status" value="1"/>
</dbReference>
<evidence type="ECO:0000256" key="3">
    <source>
        <dbReference type="ARBA" id="ARBA00022840"/>
    </source>
</evidence>
<dbReference type="GO" id="GO:0005524">
    <property type="term" value="F:ATP binding"/>
    <property type="evidence" value="ECO:0007669"/>
    <property type="project" value="UniProtKB-KW"/>
</dbReference>
<reference evidence="5 6" key="1">
    <citation type="journal article" date="2009" name="Infect. Immun.">
        <title>Comparative genomics reveal extensive transposon-mediated genomic plasticity and diversity among potential effector proteins within the genus Coxiella.</title>
        <authorList>
            <person name="Beare P.A."/>
            <person name="Unsworth N."/>
            <person name="Andoh M."/>
            <person name="Voth D.E."/>
            <person name="Omsland A."/>
            <person name="Gilk S.D."/>
            <person name="Williams K.P."/>
            <person name="Sobral B.W."/>
            <person name="Kupko J.J.III."/>
            <person name="Porcella S.F."/>
            <person name="Samuel J.E."/>
            <person name="Heinzen R.A."/>
        </authorList>
    </citation>
    <scope>NUCLEOTIDE SEQUENCE [LARGE SCALE GENOMIC DNA]</scope>
    <source>
        <strain evidence="5 6">Dugway 5J108-111</strain>
    </source>
</reference>
<dbReference type="SUPFAM" id="SSF52540">
    <property type="entry name" value="P-loop containing nucleoside triphosphate hydrolases"/>
    <property type="match status" value="1"/>
</dbReference>
<evidence type="ECO:0000313" key="6">
    <source>
        <dbReference type="Proteomes" id="UP000008555"/>
    </source>
</evidence>
<proteinExistence type="predicted"/>
<dbReference type="GO" id="GO:0016887">
    <property type="term" value="F:ATP hydrolysis activity"/>
    <property type="evidence" value="ECO:0007669"/>
    <property type="project" value="InterPro"/>
</dbReference>
<keyword evidence="2" id="KW-0547">Nucleotide-binding</keyword>